<name>A0ACB6R270_9PLEO</name>
<reference evidence="1" key="1">
    <citation type="journal article" date="2020" name="Stud. Mycol.">
        <title>101 Dothideomycetes genomes: a test case for predicting lifestyles and emergence of pathogens.</title>
        <authorList>
            <person name="Haridas S."/>
            <person name="Albert R."/>
            <person name="Binder M."/>
            <person name="Bloem J."/>
            <person name="Labutti K."/>
            <person name="Salamov A."/>
            <person name="Andreopoulos B."/>
            <person name="Baker S."/>
            <person name="Barry K."/>
            <person name="Bills G."/>
            <person name="Bluhm B."/>
            <person name="Cannon C."/>
            <person name="Castanera R."/>
            <person name="Culley D."/>
            <person name="Daum C."/>
            <person name="Ezra D."/>
            <person name="Gonzalez J."/>
            <person name="Henrissat B."/>
            <person name="Kuo A."/>
            <person name="Liang C."/>
            <person name="Lipzen A."/>
            <person name="Lutzoni F."/>
            <person name="Magnuson J."/>
            <person name="Mondo S."/>
            <person name="Nolan M."/>
            <person name="Ohm R."/>
            <person name="Pangilinan J."/>
            <person name="Park H.-J."/>
            <person name="Ramirez L."/>
            <person name="Alfaro M."/>
            <person name="Sun H."/>
            <person name="Tritt A."/>
            <person name="Yoshinaga Y."/>
            <person name="Zwiers L.-H."/>
            <person name="Turgeon B."/>
            <person name="Goodwin S."/>
            <person name="Spatafora J."/>
            <person name="Crous P."/>
            <person name="Grigoriev I."/>
        </authorList>
    </citation>
    <scope>NUCLEOTIDE SEQUENCE</scope>
    <source>
        <strain evidence="1">ATCC 200398</strain>
    </source>
</reference>
<organism evidence="1 2">
    <name type="scientific">Lindgomyces ingoldianus</name>
    <dbReference type="NCBI Taxonomy" id="673940"/>
    <lineage>
        <taxon>Eukaryota</taxon>
        <taxon>Fungi</taxon>
        <taxon>Dikarya</taxon>
        <taxon>Ascomycota</taxon>
        <taxon>Pezizomycotina</taxon>
        <taxon>Dothideomycetes</taxon>
        <taxon>Pleosporomycetidae</taxon>
        <taxon>Pleosporales</taxon>
        <taxon>Lindgomycetaceae</taxon>
        <taxon>Lindgomyces</taxon>
    </lineage>
</organism>
<gene>
    <name evidence="1" type="ORF">BDR25DRAFT_131852</name>
</gene>
<protein>
    <submittedName>
        <fullName evidence="1">Kinase-like protein</fullName>
    </submittedName>
</protein>
<evidence type="ECO:0000313" key="1">
    <source>
        <dbReference type="EMBL" id="KAF2473419.1"/>
    </source>
</evidence>
<keyword evidence="2" id="KW-1185">Reference proteome</keyword>
<dbReference type="EMBL" id="MU003500">
    <property type="protein sequence ID" value="KAF2473419.1"/>
    <property type="molecule type" value="Genomic_DNA"/>
</dbReference>
<comment type="caution">
    <text evidence="1">The sequence shown here is derived from an EMBL/GenBank/DDBJ whole genome shotgun (WGS) entry which is preliminary data.</text>
</comment>
<sequence length="961" mass="109182">MTNRPGSPYHASFETLRDSIYQSLLPFVKLDTEPDKRFFPVDTAEKVLQPDKLEDLFKFVVPEGRAGVDLVRAVKERKLHTFLAILLYSQCRLEAWVRITDVLIAAPTWPVEGNSGQNLAELPLQPGTSRELFGENRVAADLFCNNQEYFCAVVLRKKEEVVCQGHRRVPYLEEVEIGSGVYGKVYRVLVARHHFYDARQQMSNPHKKQLARKDFVLDLQDNAYVRERDVLREIVRNVKQNRNIVENMGSLEIGSTYSLFMPLANDDLETYMEKAQPPTEWKQKAKVVGCAAGIADAIAYLHSELVSDTFETLSCFHMDLKPKNILIFIDPTTGEEEWKLSDFNMSRVRATRRPTHDFATLQRGWTFNTDNVLDFNKLFRRRALDVSDRSNSGSSVGTSRTGTYLAPETRIDGHPILAESDIWSLGCVIIVVFSFLYGGVAAVKKFDSMRSVQPIDAFYTVPRGRPFHKINDIKISEEVERWLKELRSQTWLKDEDEGSIFKEMIAFLQSKVLIIDPLQRRKTTALEVKEQLITSFKAYNNLNTGFVSPKNSRFRTKFIRSSLFPKRTRTESEIHSRNWEIGLPDAVKSCEFGPNAQPLVCVSETTLRAYSLEHVCRTKEFDNLIKFGSVNLNKKNKRWTGNIGVSSQYIVAATNSHKFEVYVYYISDGASHTTELSEVAHVMLEMPPIVKLALSPDDRYVAFLLQEPNSAHGSLYIFRMDQLRLLDADRSSSVTSSSSSSSSFSGAALGRQARPLSTVAPAEDVRELRFSVSNTMYAVVKPKRNNTAAEYFMTIRAWYMENGIWKAHRRTEIEHDGRDDLLQGLYTSFTPHNSNNVFTVLSQEKRVLTRKAWEEGSTSITQSKAKGHRLLKVLSSLDDETIYCFGTNEAKNDLRLLSFPPCPPREEFTIPKGAKLPGMTHQSKFAASLYYPSDAQAAPRALVADINGRTIRILEVPLNPD</sequence>
<evidence type="ECO:0000313" key="2">
    <source>
        <dbReference type="Proteomes" id="UP000799755"/>
    </source>
</evidence>
<proteinExistence type="predicted"/>
<accession>A0ACB6R270</accession>
<dbReference type="Proteomes" id="UP000799755">
    <property type="component" value="Unassembled WGS sequence"/>
</dbReference>